<dbReference type="EMBL" id="AFBI03000110">
    <property type="protein sequence ID" value="EJW01830.1"/>
    <property type="molecule type" value="Genomic_DNA"/>
</dbReference>
<name>J9DGU5_EDHAE</name>
<dbReference type="HOGENOM" id="CLU_539708_0_0_1"/>
<reference evidence="2 3" key="1">
    <citation type="submission" date="2011-08" db="EMBL/GenBank/DDBJ databases">
        <authorList>
            <person name="Liu Z.J."/>
            <person name="Shi F.L."/>
            <person name="Lu J.Q."/>
            <person name="Li M."/>
            <person name="Wang Z.L."/>
        </authorList>
    </citation>
    <scope>NUCLEOTIDE SEQUENCE [LARGE SCALE GENOMIC DNA]</scope>
    <source>
        <strain evidence="2 3">USNM 41457</strain>
    </source>
</reference>
<dbReference type="AlphaFoldDB" id="J9DGU5"/>
<keyword evidence="1" id="KW-0732">Signal</keyword>
<evidence type="ECO:0000313" key="2">
    <source>
        <dbReference type="EMBL" id="EJW01830.1"/>
    </source>
</evidence>
<keyword evidence="3" id="KW-1185">Reference proteome</keyword>
<dbReference type="InParanoid" id="J9DGU5"/>
<sequence>MISTLTRVFRITFLINIILCSDITHQLSRKKENKNIFCVEEFEELKDCIREASMLAVSQTKDSQRKRVDKAIIFIVQKKFKDEFLNNFVNTLLQMHRDTSPALELSKINTIENKKENSILYCSNNVDNRLKTCGFQIKRKFFSNYHCEGITVYKNETNCEWDYLEFSNHHYLNLYDRFKAKFTFECIKNTIILYYAVCTDIEISDRFINYLIQCHADITFQIAQKTLCIESLKNFLINEMNIKNTHSLQLILEYFEKNKDCVNLQNEIANSLQFANNAFLLYIQKLHVSGQSTSFDFKNFLLCLGMVNLKNFRFNFCSANFIIYIKNKFPEILLDEFSHEYIIKKRIASNIDVLIASLGLKYKDLVLWNFETLLTDDPLFFKKIIDSSIQDFRNIQAYIKNLESLFNNILDLIKQFKIKEFDNLMNRTNSESVCAGLCEFFCFREYPDIYSFFTVNNDKENHLKMCFCAEQDILEEFLGKLKLKRLGISVMNYSNYYNSLLDSKK</sequence>
<dbReference type="Proteomes" id="UP000003163">
    <property type="component" value="Unassembled WGS sequence"/>
</dbReference>
<evidence type="ECO:0000256" key="1">
    <source>
        <dbReference type="SAM" id="SignalP"/>
    </source>
</evidence>
<dbReference type="VEuPathDB" id="MicrosporidiaDB:EDEG_03690"/>
<accession>J9DGU5</accession>
<protein>
    <submittedName>
        <fullName evidence="2">Uncharacterized protein</fullName>
    </submittedName>
</protein>
<gene>
    <name evidence="2" type="ORF">EDEG_03690</name>
</gene>
<reference evidence="3" key="2">
    <citation type="submission" date="2015-07" db="EMBL/GenBank/DDBJ databases">
        <title>Contrasting host-pathogen interactions and genome evolution in two generalist and specialist microsporidian pathogens of mosquitoes.</title>
        <authorList>
            <consortium name="The Broad Institute Genomics Platform"/>
            <consortium name="The Broad Institute Genome Sequencing Center for Infectious Disease"/>
            <person name="Cuomo C.A."/>
            <person name="Sanscrainte N.D."/>
            <person name="Goldberg J.M."/>
            <person name="Heiman D."/>
            <person name="Young S."/>
            <person name="Zeng Q."/>
            <person name="Becnel J.J."/>
            <person name="Birren B.W."/>
        </authorList>
    </citation>
    <scope>NUCLEOTIDE SEQUENCE [LARGE SCALE GENOMIC DNA]</scope>
    <source>
        <strain evidence="3">USNM 41457</strain>
    </source>
</reference>
<proteinExistence type="predicted"/>
<comment type="caution">
    <text evidence="2">The sequence shown here is derived from an EMBL/GenBank/DDBJ whole genome shotgun (WGS) entry which is preliminary data.</text>
</comment>
<feature type="signal peptide" evidence="1">
    <location>
        <begin position="1"/>
        <end position="20"/>
    </location>
</feature>
<evidence type="ECO:0000313" key="3">
    <source>
        <dbReference type="Proteomes" id="UP000003163"/>
    </source>
</evidence>
<feature type="chain" id="PRO_5003822943" evidence="1">
    <location>
        <begin position="21"/>
        <end position="505"/>
    </location>
</feature>
<organism evidence="2 3">
    <name type="scientific">Edhazardia aedis (strain USNM 41457)</name>
    <name type="common">Microsporidian parasite</name>
    <dbReference type="NCBI Taxonomy" id="1003232"/>
    <lineage>
        <taxon>Eukaryota</taxon>
        <taxon>Fungi</taxon>
        <taxon>Fungi incertae sedis</taxon>
        <taxon>Microsporidia</taxon>
        <taxon>Edhazardia</taxon>
    </lineage>
</organism>